<dbReference type="OMA" id="SHYAFGP"/>
<comment type="caution">
    <text evidence="5">The sequence shown here is derived from an EMBL/GenBank/DDBJ whole genome shotgun (WGS) entry which is preliminary data.</text>
</comment>
<accession>A0A0C2MX39</accession>
<sequence length="195" mass="22964">MDTDREGQTNEEEVLRQRLTNDNEGNGEEKRINAFIKSYLAYLVSEKHGPEADSNRRKLYISLDQFEHHLNKNMEIHHACARDQEYYDLLTAKFKDSLEAARQDILSKKEELEVIRTANRTRHEYNILCQNIKKCPDPKSIESRINELEEKKSQLTARLKLLHDSLESYKQDYNVCINSLLSLRNNLEKLDIPDE</sequence>
<dbReference type="Pfam" id="PF05615">
    <property type="entry name" value="THOC7"/>
    <property type="match status" value="1"/>
</dbReference>
<keyword evidence="3" id="KW-0175">Coiled coil</keyword>
<reference evidence="5 6" key="1">
    <citation type="journal article" date="2014" name="Genome Biol. Evol.">
        <title>The genome of the myxosporean Thelohanellus kitauei shows adaptations to nutrient acquisition within its fish host.</title>
        <authorList>
            <person name="Yang Y."/>
            <person name="Xiong J."/>
            <person name="Zhou Z."/>
            <person name="Huo F."/>
            <person name="Miao W."/>
            <person name="Ran C."/>
            <person name="Liu Y."/>
            <person name="Zhang J."/>
            <person name="Feng J."/>
            <person name="Wang M."/>
            <person name="Wang M."/>
            <person name="Wang L."/>
            <person name="Yao B."/>
        </authorList>
    </citation>
    <scope>NUCLEOTIDE SEQUENCE [LARGE SCALE GENOMIC DNA]</scope>
    <source>
        <strain evidence="5">Wuqing</strain>
    </source>
</reference>
<proteinExistence type="predicted"/>
<evidence type="ECO:0000256" key="3">
    <source>
        <dbReference type="SAM" id="Coils"/>
    </source>
</evidence>
<organism evidence="5 6">
    <name type="scientific">Thelohanellus kitauei</name>
    <name type="common">Myxosporean</name>
    <dbReference type="NCBI Taxonomy" id="669202"/>
    <lineage>
        <taxon>Eukaryota</taxon>
        <taxon>Metazoa</taxon>
        <taxon>Cnidaria</taxon>
        <taxon>Myxozoa</taxon>
        <taxon>Myxosporea</taxon>
        <taxon>Bivalvulida</taxon>
        <taxon>Platysporina</taxon>
        <taxon>Myxobolidae</taxon>
        <taxon>Thelohanellus</taxon>
    </lineage>
</organism>
<keyword evidence="6" id="KW-1185">Reference proteome</keyword>
<evidence type="ECO:0000256" key="1">
    <source>
        <dbReference type="ARBA" id="ARBA00004123"/>
    </source>
</evidence>
<evidence type="ECO:0000313" key="5">
    <source>
        <dbReference type="EMBL" id="KII68725.1"/>
    </source>
</evidence>
<comment type="subcellular location">
    <subcellularLocation>
        <location evidence="1">Nucleus</location>
    </subcellularLocation>
</comment>
<dbReference type="AlphaFoldDB" id="A0A0C2MX39"/>
<protein>
    <submittedName>
        <fullName evidence="5">THO complex subunit 7</fullName>
    </submittedName>
</protein>
<evidence type="ECO:0000256" key="4">
    <source>
        <dbReference type="SAM" id="MobiDB-lite"/>
    </source>
</evidence>
<dbReference type="Proteomes" id="UP000031668">
    <property type="component" value="Unassembled WGS sequence"/>
</dbReference>
<dbReference type="OrthoDB" id="205166at2759"/>
<gene>
    <name evidence="5" type="ORF">RF11_01085</name>
</gene>
<keyword evidence="2" id="KW-0539">Nucleus</keyword>
<feature type="region of interest" description="Disordered" evidence="4">
    <location>
        <begin position="1"/>
        <end position="27"/>
    </location>
</feature>
<evidence type="ECO:0000313" key="6">
    <source>
        <dbReference type="Proteomes" id="UP000031668"/>
    </source>
</evidence>
<feature type="coiled-coil region" evidence="3">
    <location>
        <begin position="145"/>
        <end position="172"/>
    </location>
</feature>
<dbReference type="GO" id="GO:0006397">
    <property type="term" value="P:mRNA processing"/>
    <property type="evidence" value="ECO:0007669"/>
    <property type="project" value="InterPro"/>
</dbReference>
<dbReference type="InterPro" id="IPR008501">
    <property type="entry name" value="THOC7/Mft1"/>
</dbReference>
<evidence type="ECO:0000256" key="2">
    <source>
        <dbReference type="ARBA" id="ARBA00023242"/>
    </source>
</evidence>
<name>A0A0C2MX39_THEKT</name>
<dbReference type="EMBL" id="JWZT01002718">
    <property type="protein sequence ID" value="KII68725.1"/>
    <property type="molecule type" value="Genomic_DNA"/>
</dbReference>
<dbReference type="GO" id="GO:0000445">
    <property type="term" value="C:THO complex part of transcription export complex"/>
    <property type="evidence" value="ECO:0007669"/>
    <property type="project" value="InterPro"/>
</dbReference>